<evidence type="ECO:0000313" key="2">
    <source>
        <dbReference type="Proteomes" id="UP000034172"/>
    </source>
</evidence>
<reference evidence="1 2" key="1">
    <citation type="journal article" date="2015" name="Nature">
        <title>rRNA introns, odd ribosomes, and small enigmatic genomes across a large radiation of phyla.</title>
        <authorList>
            <person name="Brown C.T."/>
            <person name="Hug L.A."/>
            <person name="Thomas B.C."/>
            <person name="Sharon I."/>
            <person name="Castelle C.J."/>
            <person name="Singh A."/>
            <person name="Wilkins M.J."/>
            <person name="Williams K.H."/>
            <person name="Banfield J.F."/>
        </authorList>
    </citation>
    <scope>NUCLEOTIDE SEQUENCE [LARGE SCALE GENOMIC DNA]</scope>
</reference>
<protein>
    <submittedName>
        <fullName evidence="1">Uncharacterized protein</fullName>
    </submittedName>
</protein>
<accession>A0A0G1HSL8</accession>
<dbReference type="EMBL" id="LCIE01000003">
    <property type="protein sequence ID" value="KKT49653.1"/>
    <property type="molecule type" value="Genomic_DNA"/>
</dbReference>
<gene>
    <name evidence="1" type="ORF">UW41_C0003G0020</name>
</gene>
<dbReference type="STRING" id="1618392.UW41_C0003G0020"/>
<dbReference type="Proteomes" id="UP000034172">
    <property type="component" value="Unassembled WGS sequence"/>
</dbReference>
<sequence>METKQILEFPTDHSSRTEAISDNIHHFLASESGLSVEFIRRKIRNTGFGNILNSQDQVLLRLFPGEENQVVRNVFCWVESTPINSKTVKDYEWLELLKAWVQVGSGQKHLDDLFTIVADNGLVALKRDLTDWKRDPMSIANIVNLDPFLLEQKDLILPRAPELDRLIRHIQHRGIEELNKGRIPITRILSFTDAKEQVEMSNLAAEVLASGTEFQINNQPGLANLTLHDVESHKAWPAKGSPLASWTFAPLDSHPAMRSLVTNRSIILLSSLSMDEICWSRVADQGIRDDVPPLWRWYVGKEVDAPNLDGDLKLIDLNLRNIHAGIFPSESESTIWSSLPNLGVFSV</sequence>
<comment type="caution">
    <text evidence="1">The sequence shown here is derived from an EMBL/GenBank/DDBJ whole genome shotgun (WGS) entry which is preliminary data.</text>
</comment>
<proteinExistence type="predicted"/>
<organism evidence="1 2">
    <name type="scientific">Candidatus Collierbacteria bacterium GW2011_GWC2_44_18</name>
    <dbReference type="NCBI Taxonomy" id="1618392"/>
    <lineage>
        <taxon>Bacteria</taxon>
        <taxon>Candidatus Collieribacteriota</taxon>
    </lineage>
</organism>
<evidence type="ECO:0000313" key="1">
    <source>
        <dbReference type="EMBL" id="KKT49653.1"/>
    </source>
</evidence>
<name>A0A0G1HSL8_9BACT</name>
<dbReference type="AlphaFoldDB" id="A0A0G1HSL8"/>